<dbReference type="HOGENOM" id="CLU_000445_52_5_1"/>
<dbReference type="PANTHER" id="PTHR42942:SF1">
    <property type="entry name" value="ALKYLTRANSFERASE-LIKE PROTEIN 1"/>
    <property type="match status" value="1"/>
</dbReference>
<dbReference type="PANTHER" id="PTHR42942">
    <property type="entry name" value="6-O-METHYLGUANINE DNA METHYLTRANSFERASE"/>
    <property type="match status" value="1"/>
</dbReference>
<sequence>MASSADADAGAGAGAAQRPRQVGTCFNTASVPWQRVINARGFISPRSRPDGAREQAEALGGEGVRVVRGAVGELAVDVAEFGWFPDVLPSERACARRRR</sequence>
<dbReference type="GO" id="GO:0032259">
    <property type="term" value="P:methylation"/>
    <property type="evidence" value="ECO:0007669"/>
    <property type="project" value="UniProtKB-KW"/>
</dbReference>
<evidence type="ECO:0000259" key="3">
    <source>
        <dbReference type="Pfam" id="PF01035"/>
    </source>
</evidence>
<dbReference type="InterPro" id="IPR036388">
    <property type="entry name" value="WH-like_DNA-bd_sf"/>
</dbReference>
<dbReference type="STRING" id="1081103.A0A0B2WPY3"/>
<dbReference type="GeneID" id="63741059"/>
<evidence type="ECO:0000313" key="5">
    <source>
        <dbReference type="Proteomes" id="UP000030816"/>
    </source>
</evidence>
<dbReference type="InterPro" id="IPR014048">
    <property type="entry name" value="MethylDNA_cys_MeTrfase_DNA-bd"/>
</dbReference>
<dbReference type="GO" id="GO:0008168">
    <property type="term" value="F:methyltransferase activity"/>
    <property type="evidence" value="ECO:0007669"/>
    <property type="project" value="UniProtKB-KW"/>
</dbReference>
<feature type="region of interest" description="Disordered" evidence="2">
    <location>
        <begin position="1"/>
        <end position="21"/>
    </location>
</feature>
<dbReference type="Gene3D" id="1.10.10.10">
    <property type="entry name" value="Winged helix-like DNA-binding domain superfamily/Winged helix DNA-binding domain"/>
    <property type="match status" value="1"/>
</dbReference>
<dbReference type="InterPro" id="IPR036217">
    <property type="entry name" value="MethylDNA_cys_MeTrfase_DNAb"/>
</dbReference>
<protein>
    <submittedName>
        <fullName evidence="4">Methylated-DNA-[protein]-cysteine S-methyltransferase, DNA binding protein</fullName>
    </submittedName>
</protein>
<evidence type="ECO:0000313" key="4">
    <source>
        <dbReference type="EMBL" id="KHN95547.1"/>
    </source>
</evidence>
<dbReference type="AlphaFoldDB" id="A0A0B2WPY3"/>
<evidence type="ECO:0000256" key="1">
    <source>
        <dbReference type="ARBA" id="ARBA00022763"/>
    </source>
</evidence>
<feature type="compositionally biased region" description="Low complexity" evidence="2">
    <location>
        <begin position="1"/>
        <end position="16"/>
    </location>
</feature>
<dbReference type="RefSeq" id="XP_040676613.1">
    <property type="nucleotide sequence ID" value="XM_040825402.1"/>
</dbReference>
<dbReference type="OrthoDB" id="2548197at2759"/>
<reference evidence="4 5" key="1">
    <citation type="journal article" date="2014" name="Proc. Natl. Acad. Sci. U.S.A.">
        <title>Trajectory and genomic determinants of fungal-pathogen speciation and host adaptation.</title>
        <authorList>
            <person name="Hu X."/>
            <person name="Xiao G."/>
            <person name="Zheng P."/>
            <person name="Shang Y."/>
            <person name="Su Y."/>
            <person name="Zhang X."/>
            <person name="Liu X."/>
            <person name="Zhan S."/>
            <person name="St Leger R.J."/>
            <person name="Wang C."/>
        </authorList>
    </citation>
    <scope>NUCLEOTIDE SEQUENCE [LARGE SCALE GENOMIC DNA]</scope>
    <source>
        <strain evidence="4 5">ARSEF 1941</strain>
    </source>
</reference>
<comment type="caution">
    <text evidence="4">The sequence shown here is derived from an EMBL/GenBank/DDBJ whole genome shotgun (WGS) entry which is preliminary data.</text>
</comment>
<dbReference type="Pfam" id="PF01035">
    <property type="entry name" value="DNA_binding_1"/>
    <property type="match status" value="1"/>
</dbReference>
<gene>
    <name evidence="4" type="ORF">MAM_06604</name>
</gene>
<keyword evidence="4" id="KW-0808">Transferase</keyword>
<proteinExistence type="predicted"/>
<keyword evidence="1" id="KW-0227">DNA damage</keyword>
<keyword evidence="5" id="KW-1185">Reference proteome</keyword>
<dbReference type="InterPro" id="IPR052520">
    <property type="entry name" value="ATL_DNA_repair"/>
</dbReference>
<name>A0A0B2WPY3_METAS</name>
<evidence type="ECO:0000256" key="2">
    <source>
        <dbReference type="SAM" id="MobiDB-lite"/>
    </source>
</evidence>
<organism evidence="4 5">
    <name type="scientific">Metarhizium album (strain ARSEF 1941)</name>
    <dbReference type="NCBI Taxonomy" id="1081103"/>
    <lineage>
        <taxon>Eukaryota</taxon>
        <taxon>Fungi</taxon>
        <taxon>Dikarya</taxon>
        <taxon>Ascomycota</taxon>
        <taxon>Pezizomycotina</taxon>
        <taxon>Sordariomycetes</taxon>
        <taxon>Hypocreomycetidae</taxon>
        <taxon>Hypocreales</taxon>
        <taxon>Clavicipitaceae</taxon>
        <taxon>Metarhizium</taxon>
    </lineage>
</organism>
<dbReference type="Proteomes" id="UP000030816">
    <property type="component" value="Unassembled WGS sequence"/>
</dbReference>
<feature type="domain" description="Methylated-DNA-[protein]-cysteine S-methyltransferase DNA binding" evidence="3">
    <location>
        <begin position="12"/>
        <end position="64"/>
    </location>
</feature>
<accession>A0A0B2WPY3</accession>
<dbReference type="EMBL" id="AZHE01000022">
    <property type="protein sequence ID" value="KHN95547.1"/>
    <property type="molecule type" value="Genomic_DNA"/>
</dbReference>
<keyword evidence="4" id="KW-0489">Methyltransferase</keyword>
<dbReference type="SUPFAM" id="SSF46767">
    <property type="entry name" value="Methylated DNA-protein cysteine methyltransferase, C-terminal domain"/>
    <property type="match status" value="1"/>
</dbReference>